<keyword evidence="2" id="KW-1185">Reference proteome</keyword>
<evidence type="ECO:0000313" key="2">
    <source>
        <dbReference type="Proteomes" id="UP000606786"/>
    </source>
</evidence>
<protein>
    <submittedName>
        <fullName evidence="1">(Mediterranean fruit fly) hypothetical protein</fullName>
    </submittedName>
</protein>
<name>A0A811V5H7_CERCA</name>
<dbReference type="EMBL" id="CAJHJT010000034">
    <property type="protein sequence ID" value="CAD7006689.1"/>
    <property type="molecule type" value="Genomic_DNA"/>
</dbReference>
<feature type="non-terminal residue" evidence="1">
    <location>
        <position position="97"/>
    </location>
</feature>
<dbReference type="Proteomes" id="UP000606786">
    <property type="component" value="Unassembled WGS sequence"/>
</dbReference>
<accession>A0A811V5H7</accession>
<comment type="caution">
    <text evidence="1">The sequence shown here is derived from an EMBL/GenBank/DDBJ whole genome shotgun (WGS) entry which is preliminary data.</text>
</comment>
<sequence length="97" mass="11448">MLGTYICEERVDYQLPQCTIYYKIYILLFQSTQKIHNRESDNIDAATFPVTDEHTIPLTAYNQNLERISSSSQCSFHTILKCCKKYCLHFRTVERES</sequence>
<reference evidence="1" key="1">
    <citation type="submission" date="2020-11" db="EMBL/GenBank/DDBJ databases">
        <authorList>
            <person name="Whitehead M."/>
        </authorList>
    </citation>
    <scope>NUCLEOTIDE SEQUENCE</scope>
    <source>
        <strain evidence="1">EGII</strain>
    </source>
</reference>
<dbReference type="AlphaFoldDB" id="A0A811V5H7"/>
<organism evidence="1 2">
    <name type="scientific">Ceratitis capitata</name>
    <name type="common">Mediterranean fruit fly</name>
    <name type="synonym">Tephritis capitata</name>
    <dbReference type="NCBI Taxonomy" id="7213"/>
    <lineage>
        <taxon>Eukaryota</taxon>
        <taxon>Metazoa</taxon>
        <taxon>Ecdysozoa</taxon>
        <taxon>Arthropoda</taxon>
        <taxon>Hexapoda</taxon>
        <taxon>Insecta</taxon>
        <taxon>Pterygota</taxon>
        <taxon>Neoptera</taxon>
        <taxon>Endopterygota</taxon>
        <taxon>Diptera</taxon>
        <taxon>Brachycera</taxon>
        <taxon>Muscomorpha</taxon>
        <taxon>Tephritoidea</taxon>
        <taxon>Tephritidae</taxon>
        <taxon>Ceratitis</taxon>
        <taxon>Ceratitis</taxon>
    </lineage>
</organism>
<evidence type="ECO:0000313" key="1">
    <source>
        <dbReference type="EMBL" id="CAD7006689.1"/>
    </source>
</evidence>
<proteinExistence type="predicted"/>
<gene>
    <name evidence="1" type="ORF">CCAP1982_LOCUS14988</name>
</gene>